<feature type="compositionally biased region" description="Low complexity" evidence="1">
    <location>
        <begin position="420"/>
        <end position="432"/>
    </location>
</feature>
<feature type="region of interest" description="Disordered" evidence="1">
    <location>
        <begin position="145"/>
        <end position="368"/>
    </location>
</feature>
<organism evidence="2">
    <name type="scientific">Phaffia rhodozyma</name>
    <name type="common">Yeast</name>
    <name type="synonym">Xanthophyllomyces dendrorhous</name>
    <dbReference type="NCBI Taxonomy" id="264483"/>
    <lineage>
        <taxon>Eukaryota</taxon>
        <taxon>Fungi</taxon>
        <taxon>Dikarya</taxon>
        <taxon>Basidiomycota</taxon>
        <taxon>Agaricomycotina</taxon>
        <taxon>Tremellomycetes</taxon>
        <taxon>Cystofilobasidiales</taxon>
        <taxon>Mrakiaceae</taxon>
        <taxon>Phaffia</taxon>
    </lineage>
</organism>
<feature type="region of interest" description="Disordered" evidence="1">
    <location>
        <begin position="794"/>
        <end position="876"/>
    </location>
</feature>
<dbReference type="PANTHER" id="PTHR12507">
    <property type="entry name" value="REDUCED GROWTH PHENOTYPE 1 RGP1, YEAST -RELATED"/>
    <property type="match status" value="1"/>
</dbReference>
<dbReference type="InterPro" id="IPR014848">
    <property type="entry name" value="Rgp1"/>
</dbReference>
<feature type="region of interest" description="Disordered" evidence="1">
    <location>
        <begin position="387"/>
        <end position="488"/>
    </location>
</feature>
<name>A0A0F7STW6_PHARH</name>
<feature type="compositionally biased region" description="Basic and acidic residues" evidence="1">
    <location>
        <begin position="1008"/>
        <end position="1017"/>
    </location>
</feature>
<feature type="compositionally biased region" description="Polar residues" evidence="1">
    <location>
        <begin position="249"/>
        <end position="261"/>
    </location>
</feature>
<sequence>MSFLPSFASSLTSSLKVAQEDSPPPKLLVTVTPLRPSVFAGELFQAKISLSCVPFTSASAVGTATPTGSTGIATASSSAVHLPQPNSPYIPPSPAIPPYTPKKPVHRAVQSLSTPANRSFREQVPPRTGDSPYAHLQSEVFSLEKYSSDDLPPRRGLVGRRRKSTDATSKQLKVLPSSSSSSLPSEIQPKGHCRRSSSGSELAGLVKELALEKQPDTDEPSTTAYSAEDPIQIGESPKTEDKKGKGRTNRLQFGRSQSVSTIPAMASLVSTAEESSTIQPSPLQTPPRTNTLRPTYTSPSTRNISAFPPSHPHARKPSHIPASLFQSPLSTTKPGGGSRSVSSASTSSNLSMPSILETEPSHQSEIESEDYTINPMDEMKGKGLALDLSTSTGSLDSPIQEESSSVSNSTAATDEDDAFSSPLRPPTSTRPSGAGHRSRPSYSSNLGLGVPSPQTPRASSLTRPPESALPPLSPSSSPSPSLPPSPSSTNGLKITWSYVHLVANLTPSPQYLPAESLLPLRHALLETSSVGSGMLPTPDSPKPGESSFTGSLSLMSPGSLNPASWFSLPPPALHAKPPSLTSSLFGIARGVWTGVGVQATGSMEAERRKQWERTVREVPVLETLKSVLGVGLELKPTVEQTESGLISSDYMYSLPIPATLPPSFRGRALKISYSLVIGIEIEYSLPALRPGFDNPNAFRRKKTLSQVIKVPLRVWGGVDSLARKDGYDLMKPVIQRKEEASLQKLEPTLVGKGNRTSSKKRKERKEEADFNPAPSTESSFRSYVAHLLSTIPLQEPELPPLPPDAPPPNPQLGPDAMTPKHKHTRSQALSPTTHSIMLPKLQINGETSTEVDSVDNEPGANRKKSRALLETSRSDEDEIQCEEILEGLLRSSRKASYDIEKDGQIVAVFTLVKSAFRLGETVQGVVEFNEPNATRKVLKFSAQLQAHEIIPSSLHPPHSSSLQSLIRTHADFHNSLTIHTSRLPFSLDIPSPGTAGGSSVSPSFVLRAEPESAETPRRFSSSRSSSHTGINNGATSGGTNRTGQTPRSHPGGLEWKIKLSFLVSVPMKARQGQDPSTISLPSHLLPMVPDPQYQEFDDPRHHAFLPGPSIAPVVSMPASPSSSSATASVGKAQDEGVVWAEMRTEVVECDVPIVVYPPSRLGIGVTGAGGGMGRGDGSERKGGVVYVVC</sequence>
<dbReference type="EMBL" id="LN483157">
    <property type="protein sequence ID" value="CED84025.1"/>
    <property type="molecule type" value="Genomic_DNA"/>
</dbReference>
<feature type="compositionally biased region" description="Polar residues" evidence="1">
    <location>
        <begin position="268"/>
        <end position="304"/>
    </location>
</feature>
<evidence type="ECO:0000313" key="2">
    <source>
        <dbReference type="EMBL" id="CED84025.1"/>
    </source>
</evidence>
<feature type="compositionally biased region" description="Polar residues" evidence="1">
    <location>
        <begin position="826"/>
        <end position="835"/>
    </location>
</feature>
<dbReference type="Pfam" id="PF08737">
    <property type="entry name" value="Rgp1"/>
    <property type="match status" value="1"/>
</dbReference>
<feature type="compositionally biased region" description="Polar residues" evidence="1">
    <location>
        <begin position="1027"/>
        <end position="1047"/>
    </location>
</feature>
<accession>A0A0F7STW6</accession>
<feature type="region of interest" description="Disordered" evidence="1">
    <location>
        <begin position="744"/>
        <end position="777"/>
    </location>
</feature>
<feature type="compositionally biased region" description="Polar residues" evidence="1">
    <location>
        <begin position="324"/>
        <end position="333"/>
    </location>
</feature>
<evidence type="ECO:0000256" key="1">
    <source>
        <dbReference type="SAM" id="MobiDB-lite"/>
    </source>
</evidence>
<feature type="compositionally biased region" description="Low complexity" evidence="1">
    <location>
        <begin position="339"/>
        <end position="354"/>
    </location>
</feature>
<feature type="region of interest" description="Disordered" evidence="1">
    <location>
        <begin position="100"/>
        <end position="133"/>
    </location>
</feature>
<dbReference type="AlphaFoldDB" id="A0A0F7STW6"/>
<feature type="compositionally biased region" description="Polar residues" evidence="1">
    <location>
        <begin position="400"/>
        <end position="412"/>
    </location>
</feature>
<proteinExistence type="predicted"/>
<feature type="region of interest" description="Disordered" evidence="1">
    <location>
        <begin position="1007"/>
        <end position="1051"/>
    </location>
</feature>
<protein>
    <submittedName>
        <fullName evidence="2">Reduced growth phenotype protein 1</fullName>
    </submittedName>
</protein>
<feature type="region of interest" description="Disordered" evidence="1">
    <location>
        <begin position="531"/>
        <end position="550"/>
    </location>
</feature>
<feature type="compositionally biased region" description="Low complexity" evidence="1">
    <location>
        <begin position="387"/>
        <end position="397"/>
    </location>
</feature>
<reference evidence="2" key="1">
    <citation type="submission" date="2014-08" db="EMBL/GenBank/DDBJ databases">
        <authorList>
            <person name="Sharma Rahul"/>
            <person name="Thines Marco"/>
        </authorList>
    </citation>
    <scope>NUCLEOTIDE SEQUENCE</scope>
</reference>
<feature type="compositionally biased region" description="Low complexity" evidence="1">
    <location>
        <begin position="175"/>
        <end position="185"/>
    </location>
</feature>
<feature type="compositionally biased region" description="Pro residues" evidence="1">
    <location>
        <begin position="797"/>
        <end position="811"/>
    </location>
</feature>